<comment type="caution">
    <text evidence="1">The sequence shown here is derived from an EMBL/GenBank/DDBJ whole genome shotgun (WGS) entry which is preliminary data.</text>
</comment>
<evidence type="ECO:0000313" key="1">
    <source>
        <dbReference type="EMBL" id="KAF7284441.1"/>
    </source>
</evidence>
<dbReference type="Proteomes" id="UP000625711">
    <property type="component" value="Unassembled WGS sequence"/>
</dbReference>
<proteinExistence type="predicted"/>
<keyword evidence="2" id="KW-1185">Reference proteome</keyword>
<dbReference type="AlphaFoldDB" id="A0A834MHV3"/>
<accession>A0A834MHV3</accession>
<evidence type="ECO:0000313" key="2">
    <source>
        <dbReference type="Proteomes" id="UP000625711"/>
    </source>
</evidence>
<dbReference type="EMBL" id="JAACXV010000077">
    <property type="protein sequence ID" value="KAF7284441.1"/>
    <property type="molecule type" value="Genomic_DNA"/>
</dbReference>
<sequence>MGRHDNTLFRSADRRKVVGGCGRDAEVRFLFFGSVFGPGPAFSISPVASWKLLPKDKREQITDERSVIGVGLMDDSADYHGG</sequence>
<organism evidence="1 2">
    <name type="scientific">Rhynchophorus ferrugineus</name>
    <name type="common">Red palm weevil</name>
    <name type="synonym">Curculio ferrugineus</name>
    <dbReference type="NCBI Taxonomy" id="354439"/>
    <lineage>
        <taxon>Eukaryota</taxon>
        <taxon>Metazoa</taxon>
        <taxon>Ecdysozoa</taxon>
        <taxon>Arthropoda</taxon>
        <taxon>Hexapoda</taxon>
        <taxon>Insecta</taxon>
        <taxon>Pterygota</taxon>
        <taxon>Neoptera</taxon>
        <taxon>Endopterygota</taxon>
        <taxon>Coleoptera</taxon>
        <taxon>Polyphaga</taxon>
        <taxon>Cucujiformia</taxon>
        <taxon>Curculionidae</taxon>
        <taxon>Dryophthorinae</taxon>
        <taxon>Rhynchophorus</taxon>
    </lineage>
</organism>
<gene>
    <name evidence="1" type="ORF">GWI33_022035</name>
</gene>
<name>A0A834MHV3_RHYFE</name>
<protein>
    <submittedName>
        <fullName evidence="1">Uncharacterized protein</fullName>
    </submittedName>
</protein>
<reference evidence="1" key="1">
    <citation type="submission" date="2020-08" db="EMBL/GenBank/DDBJ databases">
        <title>Genome sequencing and assembly of the red palm weevil Rhynchophorus ferrugineus.</title>
        <authorList>
            <person name="Dias G.B."/>
            <person name="Bergman C.M."/>
            <person name="Manee M."/>
        </authorList>
    </citation>
    <scope>NUCLEOTIDE SEQUENCE</scope>
    <source>
        <strain evidence="1">AA-2017</strain>
        <tissue evidence="1">Whole larva</tissue>
    </source>
</reference>